<evidence type="ECO:0000256" key="5">
    <source>
        <dbReference type="ARBA" id="ARBA00022597"/>
    </source>
</evidence>
<dbReference type="GO" id="GO:0009279">
    <property type="term" value="C:cell outer membrane"/>
    <property type="evidence" value="ECO:0007669"/>
    <property type="project" value="UniProtKB-SubCell"/>
</dbReference>
<keyword evidence="6" id="KW-0812">Transmembrane</keyword>
<evidence type="ECO:0000256" key="8">
    <source>
        <dbReference type="ARBA" id="ARBA00023047"/>
    </source>
</evidence>
<evidence type="ECO:0000256" key="10">
    <source>
        <dbReference type="ARBA" id="ARBA00023114"/>
    </source>
</evidence>
<dbReference type="PANTHER" id="PTHR33619:SF3">
    <property type="entry name" value="POLYSACCHARIDE EXPORT PROTEIN GFCE-RELATED"/>
    <property type="match status" value="1"/>
</dbReference>
<comment type="subcellular location">
    <subcellularLocation>
        <location evidence="1">Cell outer membrane</location>
        <topology evidence="1">Multi-pass membrane protein</topology>
    </subcellularLocation>
</comment>
<comment type="similarity">
    <text evidence="2">Belongs to the BexD/CtrA/VexA family.</text>
</comment>
<dbReference type="GO" id="GO:0015159">
    <property type="term" value="F:polysaccharide transmembrane transporter activity"/>
    <property type="evidence" value="ECO:0007669"/>
    <property type="project" value="InterPro"/>
</dbReference>
<evidence type="ECO:0000259" key="17">
    <source>
        <dbReference type="Pfam" id="PF22461"/>
    </source>
</evidence>
<protein>
    <submittedName>
        <fullName evidence="18">Protein involved in gliding motility EpsA</fullName>
    </submittedName>
</protein>
<dbReference type="EMBL" id="FZNT01000004">
    <property type="protein sequence ID" value="SNR50079.1"/>
    <property type="molecule type" value="Genomic_DNA"/>
</dbReference>
<dbReference type="Pfam" id="PF22461">
    <property type="entry name" value="SLBB_2"/>
    <property type="match status" value="1"/>
</dbReference>
<evidence type="ECO:0000313" key="18">
    <source>
        <dbReference type="EMBL" id="SNR50079.1"/>
    </source>
</evidence>
<dbReference type="Gene3D" id="3.10.560.10">
    <property type="entry name" value="Outer membrane lipoprotein wza domain like"/>
    <property type="match status" value="1"/>
</dbReference>
<evidence type="ECO:0000256" key="13">
    <source>
        <dbReference type="ARBA" id="ARBA00023237"/>
    </source>
</evidence>
<feature type="signal peptide" evidence="15">
    <location>
        <begin position="1"/>
        <end position="20"/>
    </location>
</feature>
<evidence type="ECO:0000256" key="2">
    <source>
        <dbReference type="ARBA" id="ARBA00009450"/>
    </source>
</evidence>
<dbReference type="PROSITE" id="PS51257">
    <property type="entry name" value="PROKAR_LIPOPROTEIN"/>
    <property type="match status" value="1"/>
</dbReference>
<dbReference type="InterPro" id="IPR049712">
    <property type="entry name" value="Poly_export"/>
</dbReference>
<evidence type="ECO:0000256" key="7">
    <source>
        <dbReference type="ARBA" id="ARBA00022729"/>
    </source>
</evidence>
<keyword evidence="8" id="KW-0625">Polysaccharide transport</keyword>
<feature type="chain" id="PRO_5012150285" evidence="15">
    <location>
        <begin position="21"/>
        <end position="258"/>
    </location>
</feature>
<sequence>MKKFFLYAFVLCFLSSCIPAKKLTYFQGEPATKSELYRLNNEPYRLQVNDILYIDIKAENPEIVSLFKNSATTSTTQGGEGLYFTGYTIDRHGNIRIPYIGDLNVLGYTEKEVRQKIESELTKYVKKVESVFVTVKLAGINFVITGEVGSPGTINLSQNEVSIVDAIANAGDVNTFGDRENIVVVRKTIDGVKKYKVNLLEIEIFESDNFYIKPNDVIYVAPLKQKTWGFGATGFQTFTTLVTVFSFVTTTILLINTL</sequence>
<dbReference type="OrthoDB" id="1445882at2"/>
<dbReference type="RefSeq" id="WP_089381151.1">
    <property type="nucleotide sequence ID" value="NZ_FZNT01000004.1"/>
</dbReference>
<evidence type="ECO:0000256" key="14">
    <source>
        <dbReference type="ARBA" id="ARBA00023288"/>
    </source>
</evidence>
<evidence type="ECO:0000256" key="1">
    <source>
        <dbReference type="ARBA" id="ARBA00004571"/>
    </source>
</evidence>
<keyword evidence="14" id="KW-0449">Lipoprotein</keyword>
<evidence type="ECO:0000256" key="12">
    <source>
        <dbReference type="ARBA" id="ARBA00023139"/>
    </source>
</evidence>
<dbReference type="PANTHER" id="PTHR33619">
    <property type="entry name" value="POLYSACCHARIDE EXPORT PROTEIN GFCE-RELATED"/>
    <property type="match status" value="1"/>
</dbReference>
<keyword evidence="10" id="KW-0626">Porin</keyword>
<dbReference type="AlphaFoldDB" id="A0A238WWV4"/>
<dbReference type="GO" id="GO:0046930">
    <property type="term" value="C:pore complex"/>
    <property type="evidence" value="ECO:0007669"/>
    <property type="project" value="UniProtKB-KW"/>
</dbReference>
<keyword evidence="19" id="KW-1185">Reference proteome</keyword>
<evidence type="ECO:0000256" key="4">
    <source>
        <dbReference type="ARBA" id="ARBA00022452"/>
    </source>
</evidence>
<gene>
    <name evidence="18" type="ORF">SAMN06265371_10430</name>
</gene>
<keyword evidence="9" id="KW-0406">Ion transport</keyword>
<keyword evidence="7 15" id="KW-0732">Signal</keyword>
<keyword evidence="13" id="KW-0998">Cell outer membrane</keyword>
<keyword evidence="3" id="KW-0813">Transport</keyword>
<proteinExistence type="inferred from homology"/>
<dbReference type="Pfam" id="PF02563">
    <property type="entry name" value="Poly_export"/>
    <property type="match status" value="1"/>
</dbReference>
<keyword evidence="5" id="KW-0762">Sugar transport</keyword>
<keyword evidence="4" id="KW-1134">Transmembrane beta strand</keyword>
<evidence type="ECO:0000256" key="3">
    <source>
        <dbReference type="ARBA" id="ARBA00022448"/>
    </source>
</evidence>
<dbReference type="GO" id="GO:0006811">
    <property type="term" value="P:monoatomic ion transport"/>
    <property type="evidence" value="ECO:0007669"/>
    <property type="project" value="UniProtKB-KW"/>
</dbReference>
<keyword evidence="12" id="KW-0564">Palmitate</keyword>
<evidence type="ECO:0000256" key="6">
    <source>
        <dbReference type="ARBA" id="ARBA00022692"/>
    </source>
</evidence>
<dbReference type="Proteomes" id="UP000198384">
    <property type="component" value="Unassembled WGS sequence"/>
</dbReference>
<name>A0A238WWV4_9FLAO</name>
<accession>A0A238WWV4</accession>
<evidence type="ECO:0000313" key="19">
    <source>
        <dbReference type="Proteomes" id="UP000198384"/>
    </source>
</evidence>
<feature type="domain" description="SLBB" evidence="17">
    <location>
        <begin position="142"/>
        <end position="220"/>
    </location>
</feature>
<keyword evidence="11" id="KW-0472">Membrane</keyword>
<dbReference type="InterPro" id="IPR003715">
    <property type="entry name" value="Poly_export_N"/>
</dbReference>
<feature type="domain" description="Polysaccharide export protein N-terminal" evidence="16">
    <location>
        <begin position="41"/>
        <end position="135"/>
    </location>
</feature>
<evidence type="ECO:0000256" key="9">
    <source>
        <dbReference type="ARBA" id="ARBA00023065"/>
    </source>
</evidence>
<evidence type="ECO:0000256" key="15">
    <source>
        <dbReference type="SAM" id="SignalP"/>
    </source>
</evidence>
<dbReference type="InterPro" id="IPR054765">
    <property type="entry name" value="SLBB_dom"/>
</dbReference>
<evidence type="ECO:0000259" key="16">
    <source>
        <dbReference type="Pfam" id="PF02563"/>
    </source>
</evidence>
<evidence type="ECO:0000256" key="11">
    <source>
        <dbReference type="ARBA" id="ARBA00023136"/>
    </source>
</evidence>
<dbReference type="GO" id="GO:0015288">
    <property type="term" value="F:porin activity"/>
    <property type="evidence" value="ECO:0007669"/>
    <property type="project" value="UniProtKB-KW"/>
</dbReference>
<reference evidence="18 19" key="1">
    <citation type="submission" date="2017-06" db="EMBL/GenBank/DDBJ databases">
        <authorList>
            <person name="Kim H.J."/>
            <person name="Triplett B.A."/>
        </authorList>
    </citation>
    <scope>NUCLEOTIDE SEQUENCE [LARGE SCALE GENOMIC DNA]</scope>
    <source>
        <strain evidence="18 19">DSM 29150</strain>
    </source>
</reference>
<organism evidence="18 19">
    <name type="scientific">Lutibacter agarilyticus</name>
    <dbReference type="NCBI Taxonomy" id="1109740"/>
    <lineage>
        <taxon>Bacteria</taxon>
        <taxon>Pseudomonadati</taxon>
        <taxon>Bacteroidota</taxon>
        <taxon>Flavobacteriia</taxon>
        <taxon>Flavobacteriales</taxon>
        <taxon>Flavobacteriaceae</taxon>
        <taxon>Lutibacter</taxon>
    </lineage>
</organism>